<dbReference type="STRING" id="6412.T1FPA6"/>
<evidence type="ECO:0000259" key="7">
    <source>
        <dbReference type="Pfam" id="PF03178"/>
    </source>
</evidence>
<dbReference type="InterPro" id="IPR004871">
    <property type="entry name" value="RSE1/DDB1/CPSF1_C"/>
</dbReference>
<dbReference type="OrthoDB" id="433457at2759"/>
<evidence type="ECO:0000256" key="2">
    <source>
        <dbReference type="ARBA" id="ARBA00007453"/>
    </source>
</evidence>
<dbReference type="eggNOG" id="KOG1897">
    <property type="taxonomic scope" value="Eukaryota"/>
</dbReference>
<dbReference type="HOGENOM" id="CLU_002893_0_1_1"/>
<evidence type="ECO:0000259" key="9">
    <source>
        <dbReference type="Pfam" id="PF23726"/>
    </source>
</evidence>
<evidence type="ECO:0000256" key="5">
    <source>
        <dbReference type="ARBA" id="ARBA00031668"/>
    </source>
</evidence>
<dbReference type="InterPro" id="IPR018846">
    <property type="entry name" value="Beta-prop_RSE1/DDB1/CPSF1_1st"/>
</dbReference>
<accession>T1FPA6</accession>
<dbReference type="EMBL" id="AMQM01007528">
    <property type="status" value="NOT_ANNOTATED_CDS"/>
    <property type="molecule type" value="Genomic_DNA"/>
</dbReference>
<proteinExistence type="inferred from homology"/>
<keyword evidence="6" id="KW-0234">DNA repair</keyword>
<dbReference type="FunFam" id="2.130.10.10:FF:000070">
    <property type="entry name" value="DNA damage-binding protein 1"/>
    <property type="match status" value="1"/>
</dbReference>
<dbReference type="GO" id="GO:0043161">
    <property type="term" value="P:proteasome-mediated ubiquitin-dependent protein catabolic process"/>
    <property type="evidence" value="ECO:0000318"/>
    <property type="project" value="GO_Central"/>
</dbReference>
<reference evidence="11" key="3">
    <citation type="submission" date="2015-06" db="UniProtKB">
        <authorList>
            <consortium name="EnsemblMetazoa"/>
        </authorList>
    </citation>
    <scope>IDENTIFICATION</scope>
</reference>
<evidence type="ECO:0000259" key="8">
    <source>
        <dbReference type="Pfam" id="PF10433"/>
    </source>
</evidence>
<dbReference type="FunCoup" id="T1FPA6">
    <property type="interactions" value="2398"/>
</dbReference>
<evidence type="ECO:0000256" key="4">
    <source>
        <dbReference type="ARBA" id="ARBA00023242"/>
    </source>
</evidence>
<dbReference type="EnsemblMetazoa" id="HelroT187538">
    <property type="protein sequence ID" value="HelroP187538"/>
    <property type="gene ID" value="HelroG187538"/>
</dbReference>
<dbReference type="InterPro" id="IPR058543">
    <property type="entry name" value="Beta-prop_RSE1/DDB1/CPSF1_2nd"/>
</dbReference>
<dbReference type="InParanoid" id="T1FPA6"/>
<dbReference type="Pfam" id="PF10433">
    <property type="entry name" value="Beta-prop_RSE1_1st"/>
    <property type="match status" value="1"/>
</dbReference>
<comment type="similarity">
    <text evidence="2 6">Belongs to the DDB1 family.</text>
</comment>
<dbReference type="PANTHER" id="PTHR10644">
    <property type="entry name" value="DNA REPAIR/RNA PROCESSING CPSF FAMILY"/>
    <property type="match status" value="1"/>
</dbReference>
<evidence type="ECO:0000256" key="1">
    <source>
        <dbReference type="ARBA" id="ARBA00004123"/>
    </source>
</evidence>
<dbReference type="GO" id="GO:0005634">
    <property type="term" value="C:nucleus"/>
    <property type="evidence" value="ECO:0000318"/>
    <property type="project" value="GO_Central"/>
</dbReference>
<feature type="domain" description="RSE1/DDB1/CPSF1 C-terminal" evidence="7">
    <location>
        <begin position="785"/>
        <end position="1094"/>
    </location>
</feature>
<dbReference type="Proteomes" id="UP000015101">
    <property type="component" value="Unassembled WGS sequence"/>
</dbReference>
<dbReference type="FunFam" id="1.10.150.910:FF:000001">
    <property type="entry name" value="DNA damage-binding protein 1"/>
    <property type="match status" value="1"/>
</dbReference>
<evidence type="ECO:0000256" key="3">
    <source>
        <dbReference type="ARBA" id="ARBA00014577"/>
    </source>
</evidence>
<dbReference type="GeneID" id="20210653"/>
<dbReference type="GO" id="GO:0006281">
    <property type="term" value="P:DNA repair"/>
    <property type="evidence" value="ECO:0000318"/>
    <property type="project" value="GO_Central"/>
</dbReference>
<dbReference type="GO" id="GO:0016567">
    <property type="term" value="P:protein ubiquitination"/>
    <property type="evidence" value="ECO:0007669"/>
    <property type="project" value="UniProtKB-UniRule"/>
</dbReference>
<evidence type="ECO:0000256" key="6">
    <source>
        <dbReference type="RuleBase" id="RU368023"/>
    </source>
</evidence>
<dbReference type="CTD" id="20210653"/>
<name>T1FPA6_HELRO</name>
<comment type="pathway">
    <text evidence="6">Protein modification; protein ubiquitination.</text>
</comment>
<dbReference type="InterPro" id="IPR011047">
    <property type="entry name" value="Quinoprotein_ADH-like_sf"/>
</dbReference>
<dbReference type="OMA" id="HQDFLMR"/>
<dbReference type="EMBL" id="KB097635">
    <property type="protein sequence ID" value="ESN93168.1"/>
    <property type="molecule type" value="Genomic_DNA"/>
</dbReference>
<evidence type="ECO:0000313" key="11">
    <source>
        <dbReference type="EnsemblMetazoa" id="HelroP187538"/>
    </source>
</evidence>
<reference evidence="10 12" key="2">
    <citation type="journal article" date="2013" name="Nature">
        <title>Insights into bilaterian evolution from three spiralian genomes.</title>
        <authorList>
            <person name="Simakov O."/>
            <person name="Marletaz F."/>
            <person name="Cho S.J."/>
            <person name="Edsinger-Gonzales E."/>
            <person name="Havlak P."/>
            <person name="Hellsten U."/>
            <person name="Kuo D.H."/>
            <person name="Larsson T."/>
            <person name="Lv J."/>
            <person name="Arendt D."/>
            <person name="Savage R."/>
            <person name="Osoegawa K."/>
            <person name="de Jong P."/>
            <person name="Grimwood J."/>
            <person name="Chapman J.A."/>
            <person name="Shapiro H."/>
            <person name="Aerts A."/>
            <person name="Otillar R.P."/>
            <person name="Terry A.Y."/>
            <person name="Boore J.L."/>
            <person name="Grigoriev I.V."/>
            <person name="Lindberg D.R."/>
            <person name="Seaver E.C."/>
            <person name="Weisblat D.A."/>
            <person name="Putnam N.H."/>
            <person name="Rokhsar D.S."/>
        </authorList>
    </citation>
    <scope>NUCLEOTIDE SEQUENCE</scope>
</reference>
<feature type="domain" description="RSE1/DDB1/CPSF1 first beta-propeller" evidence="8">
    <location>
        <begin position="14"/>
        <end position="347"/>
    </location>
</feature>
<reference evidence="12" key="1">
    <citation type="submission" date="2012-12" db="EMBL/GenBank/DDBJ databases">
        <authorList>
            <person name="Hellsten U."/>
            <person name="Grimwood J."/>
            <person name="Chapman J.A."/>
            <person name="Shapiro H."/>
            <person name="Aerts A."/>
            <person name="Otillar R.P."/>
            <person name="Terry A.Y."/>
            <person name="Boore J.L."/>
            <person name="Simakov O."/>
            <person name="Marletaz F."/>
            <person name="Cho S.-J."/>
            <person name="Edsinger-Gonzales E."/>
            <person name="Havlak P."/>
            <person name="Kuo D.-H."/>
            <person name="Larsson T."/>
            <person name="Lv J."/>
            <person name="Arendt D."/>
            <person name="Savage R."/>
            <person name="Osoegawa K."/>
            <person name="de Jong P."/>
            <person name="Lindberg D.R."/>
            <person name="Seaver E.C."/>
            <person name="Weisblat D.A."/>
            <person name="Putnam N.H."/>
            <person name="Grigoriev I.V."/>
            <person name="Rokhsar D.S."/>
        </authorList>
    </citation>
    <scope>NUCLEOTIDE SEQUENCE</scope>
</reference>
<dbReference type="Gene3D" id="1.10.150.910">
    <property type="match status" value="1"/>
</dbReference>
<dbReference type="InterPro" id="IPR050358">
    <property type="entry name" value="RSE1/DDB1/CFT1"/>
</dbReference>
<dbReference type="Pfam" id="PF23726">
    <property type="entry name" value="Beta-prop_RSE1_2nd"/>
    <property type="match status" value="1"/>
</dbReference>
<sequence length="1135" mass="127020">MSFNYIVTAHKPTSVTACSLGNFTSNNDLNLIVAKNSRLEIFLVTPEGLKPLKEIGIYGRIALLKLFRPQNSQRDLLFILTARYQVMILECEKNDSNYEIVTKAFGNVQDRVGRASDLGIIGAIDPSCRYIGLRLYDGLFKVIPLEYDIKELKAFNIRMEELHVVDFQFLSGYNEPTMAMLYQDGHGRHVKTYEISVRDKEFLRGPWKQDNVETEASLLISVPDPYGGLLIVGQESVTYHKGESYVAVSPPLIRQSMITCYGKVGMDGLRYLLGDMDGRIFMLLLEVEASSSSIRDIKVELLGEASVPECLTYLDNGVVFVGSRLGDSQLIKLNACRNEHGHYIQVLESFTNLGPIIDMCVVDLEKQNQGQMVTCSGVNKEGSLRVIRNGIGLHELASIDLSGIKGIFALRTGTSKHLHNVLVVSFVAQTRVLMLNGEELEETELDCIDPDHQTFACSNVAYDQVIQQTSNSLRLGLCETSELLMEWKPPNGLPISVVGLSSHQVLCATGRDLFYLEILPKEMKVVGQCTLEYEVACITIPLFDESTTHGTICIVGLWTEVSIKIISLPHLKLIHNESLAGEVLPRSILTITFESITYLLCALGDGTLFYWVFALDDFSLQCKKKVTIGAQPTTLHLFKSKSTTNIFACSDRPTVIYSSNQKLVFSNVNLKEVTHMCPLNSHGYPDCLALTSENALTIGLIDDIQKLHIRTIRLYETPRRIVHQEATETFGLATSRVDVHNENGAYAPKYPCISYNAQAHQQASLYKQHLMSHVDSEPEDLEVHSFLIIDQHTFELLACHQLSASEHITATTSAKFGDDPTTYYVIASCIVNPEEKEPKQGKLMMMQYYEGKLILVSEKEVKGAVYSICEFNGKLLAAVNSSIRLFEWTSEKEFRQESSHLNNILALFLKTKGDFILVGDIMRSITLLMYKPVEGAFEEIARDFNPNWMTAVEILDDDTFLGAENAYNIFTCQKDSAATTDEDRQHLQEVGLFHLGDYVNVFKHGSLVMNQTGESGCSTHGSVLFGTVHGTLGLITQLKPEFFSFLLELQQKLTKVIKSIGKIEHSNWRSFRTDRRDEGCIGFIDGDLIESFLDLSRDKMQAVCSGLTIDEGSVTKKEVTVDDLIKIVEELTRIH</sequence>
<comment type="subunit">
    <text evidence="6">Component of the UV-DDB complex.</text>
</comment>
<comment type="domain">
    <text evidence="6">The core of the protein consists of three WD40 beta-propeller domains.</text>
</comment>
<organism evidence="11 12">
    <name type="scientific">Helobdella robusta</name>
    <name type="common">Californian leech</name>
    <dbReference type="NCBI Taxonomy" id="6412"/>
    <lineage>
        <taxon>Eukaryota</taxon>
        <taxon>Metazoa</taxon>
        <taxon>Spiralia</taxon>
        <taxon>Lophotrochozoa</taxon>
        <taxon>Annelida</taxon>
        <taxon>Clitellata</taxon>
        <taxon>Hirudinea</taxon>
        <taxon>Rhynchobdellida</taxon>
        <taxon>Glossiphoniidae</taxon>
        <taxon>Helobdella</taxon>
    </lineage>
</organism>
<dbReference type="RefSeq" id="XP_009028765.1">
    <property type="nucleotide sequence ID" value="XM_009030517.1"/>
</dbReference>
<dbReference type="InterPro" id="IPR015943">
    <property type="entry name" value="WD40/YVTN_repeat-like_dom_sf"/>
</dbReference>
<dbReference type="GO" id="GO:0003676">
    <property type="term" value="F:nucleic acid binding"/>
    <property type="evidence" value="ECO:0007669"/>
    <property type="project" value="InterPro"/>
</dbReference>
<evidence type="ECO:0000313" key="12">
    <source>
        <dbReference type="Proteomes" id="UP000015101"/>
    </source>
</evidence>
<dbReference type="KEGG" id="hro:HELRODRAFT_187538"/>
<gene>
    <name evidence="11" type="primary">20210653</name>
    <name evidence="10" type="ORF">HELRODRAFT_187538</name>
</gene>
<dbReference type="GO" id="GO:0035861">
    <property type="term" value="C:site of double-strand break"/>
    <property type="evidence" value="ECO:0000318"/>
    <property type="project" value="GO_Central"/>
</dbReference>
<comment type="subcellular location">
    <subcellularLocation>
        <location evidence="1 6">Nucleus</location>
    </subcellularLocation>
</comment>
<evidence type="ECO:0000313" key="10">
    <source>
        <dbReference type="EMBL" id="ESN93168.1"/>
    </source>
</evidence>
<comment type="function">
    <text evidence="6">Component of complexes involved in DNA repair and protein ubiquitination. May play a role in the regulation of the circadian clock.</text>
</comment>
<dbReference type="Gene3D" id="2.130.10.10">
    <property type="entry name" value="YVTN repeat-like/Quinoprotein amine dehydrogenase"/>
    <property type="match status" value="3"/>
</dbReference>
<dbReference type="SUPFAM" id="SSF50998">
    <property type="entry name" value="Quinoprotein alcohol dehydrogenase-like"/>
    <property type="match status" value="1"/>
</dbReference>
<feature type="domain" description="RSE1/DDB1/CPSF1 second beta-propeller" evidence="9">
    <location>
        <begin position="394"/>
        <end position="699"/>
    </location>
</feature>
<dbReference type="AlphaFoldDB" id="T1FPA6"/>
<keyword evidence="4 6" id="KW-0539">Nucleus</keyword>
<keyword evidence="6" id="KW-0227">DNA damage</keyword>
<dbReference type="FunFam" id="2.130.10.10:FF:000081">
    <property type="entry name" value="DNA damage-binding protein 1"/>
    <property type="match status" value="1"/>
</dbReference>
<dbReference type="Pfam" id="PF03178">
    <property type="entry name" value="CPSF_A"/>
    <property type="match status" value="1"/>
</dbReference>
<protein>
    <recommendedName>
        <fullName evidence="3 6">DNA damage-binding protein 1</fullName>
    </recommendedName>
    <alternativeName>
        <fullName evidence="5 6">Damage-specific DNA-binding protein 1</fullName>
    </alternativeName>
</protein>
<keyword evidence="12" id="KW-1185">Reference proteome</keyword>